<comment type="caution">
    <text evidence="1">The sequence shown here is derived from an EMBL/GenBank/DDBJ whole genome shotgun (WGS) entry which is preliminary data.</text>
</comment>
<keyword evidence="2" id="KW-1185">Reference proteome</keyword>
<sequence length="355" mass="40035">MKTLTPSSSVKSSTTITTMEENLSEARDSCYYPGCRKDANCNCEICLASINATLDLMPFSVQKSSLTKLSASRPNDVQSTPISFDASIVSTPRSSSCKVIHSPALKSTARVSVKEVKKRETMKSFGLFGVILKLVLVLSLFLAAEIGFSRMVSEVLRPELTPDTVRKVGERSWVVNDMNERLRFLQNELKFIVHGKISNCSCSDSKWEVSKDDLLNSRCVLYKSAMEEVSIWGWPLQTAGLLTTGFSSRSFTILSGRVTEWSNGKVGFSIRKANTSWVHKKCGTSAMQLDPNTWILEYHRNSILENSRLFSSAFELLKYRMSSMVSRLNEELWQFYAFRDQYRAFTAKEHIKIPT</sequence>
<reference evidence="1 2" key="1">
    <citation type="journal article" date="2023" name="Science">
        <title>Complex scaffold remodeling in plant triterpene biosynthesis.</title>
        <authorList>
            <person name="De La Pena R."/>
            <person name="Hodgson H."/>
            <person name="Liu J.C."/>
            <person name="Stephenson M.J."/>
            <person name="Martin A.C."/>
            <person name="Owen C."/>
            <person name="Harkess A."/>
            <person name="Leebens-Mack J."/>
            <person name="Jimenez L.E."/>
            <person name="Osbourn A."/>
            <person name="Sattely E.S."/>
        </authorList>
    </citation>
    <scope>NUCLEOTIDE SEQUENCE [LARGE SCALE GENOMIC DNA]</scope>
    <source>
        <strain evidence="2">cv. JPN11</strain>
        <tissue evidence="1">Leaf</tissue>
    </source>
</reference>
<organism evidence="1 2">
    <name type="scientific">Melia azedarach</name>
    <name type="common">Chinaberry tree</name>
    <dbReference type="NCBI Taxonomy" id="155640"/>
    <lineage>
        <taxon>Eukaryota</taxon>
        <taxon>Viridiplantae</taxon>
        <taxon>Streptophyta</taxon>
        <taxon>Embryophyta</taxon>
        <taxon>Tracheophyta</taxon>
        <taxon>Spermatophyta</taxon>
        <taxon>Magnoliopsida</taxon>
        <taxon>eudicotyledons</taxon>
        <taxon>Gunneridae</taxon>
        <taxon>Pentapetalae</taxon>
        <taxon>rosids</taxon>
        <taxon>malvids</taxon>
        <taxon>Sapindales</taxon>
        <taxon>Meliaceae</taxon>
        <taxon>Melia</taxon>
    </lineage>
</organism>
<gene>
    <name evidence="1" type="ORF">OWV82_005975</name>
</gene>
<dbReference type="Proteomes" id="UP001164539">
    <property type="component" value="Chromosome 3"/>
</dbReference>
<evidence type="ECO:0000313" key="2">
    <source>
        <dbReference type="Proteomes" id="UP001164539"/>
    </source>
</evidence>
<protein>
    <submittedName>
        <fullName evidence="1">ERG2/sigma1 receptor-like protein</fullName>
    </submittedName>
</protein>
<dbReference type="EMBL" id="CM051396">
    <property type="protein sequence ID" value="KAJ4722484.1"/>
    <property type="molecule type" value="Genomic_DNA"/>
</dbReference>
<accession>A0ACC1YGI5</accession>
<proteinExistence type="predicted"/>
<evidence type="ECO:0000313" key="1">
    <source>
        <dbReference type="EMBL" id="KAJ4722484.1"/>
    </source>
</evidence>
<name>A0ACC1YGI5_MELAZ</name>